<dbReference type="AlphaFoldDB" id="A0AAU8GVP8"/>
<dbReference type="PANTHER" id="PTHR35113">
    <property type="entry name" value="FERREDOXIN-THIOREDOXIN REDUCTASE CATALYTIC CHAIN, CHLOROPLASTIC"/>
    <property type="match status" value="1"/>
</dbReference>
<evidence type="ECO:0000256" key="4">
    <source>
        <dbReference type="ARBA" id="ARBA00012358"/>
    </source>
</evidence>
<comment type="cofactor">
    <cofactor evidence="1">
        <name>[4Fe-4S] cluster</name>
        <dbReference type="ChEBI" id="CHEBI:49883"/>
    </cofactor>
</comment>
<dbReference type="InterPro" id="IPR004209">
    <property type="entry name" value="FTR_bsu"/>
</dbReference>
<keyword evidence="7" id="KW-0560">Oxidoreductase</keyword>
<comment type="subunit">
    <text evidence="11">Heterodimer of subunit A (variable subunit) and subunit B (catalytic subunit). Heterodimeric FTR forms a complex with ferredoxin and thioredoxin.</text>
</comment>
<protein>
    <recommendedName>
        <fullName evidence="4">ferredoxin:thioredoxin reductase</fullName>
        <ecNumber evidence="4">1.8.7.2</ecNumber>
    </recommendedName>
    <alternativeName>
        <fullName evidence="12">Ferredoxin-thioredoxin reductase subunit B</fullName>
    </alternativeName>
</protein>
<evidence type="ECO:0000256" key="13">
    <source>
        <dbReference type="ARBA" id="ARBA00048150"/>
    </source>
</evidence>
<comment type="similarity">
    <text evidence="3">Belongs to the ferredoxin thioredoxin reductase beta subunit family.</text>
</comment>
<name>A0AAU8GVP8_9BACT</name>
<comment type="catalytic activity">
    <reaction evidence="13">
        <text>[thioredoxin]-disulfide + 2 reduced [2Fe-2S]-[ferredoxin] + 2 H(+) = [thioredoxin]-dithiol + 2 oxidized [2Fe-2S]-[ferredoxin]</text>
        <dbReference type="Rhea" id="RHEA:42336"/>
        <dbReference type="Rhea" id="RHEA-COMP:10000"/>
        <dbReference type="Rhea" id="RHEA-COMP:10001"/>
        <dbReference type="Rhea" id="RHEA-COMP:10698"/>
        <dbReference type="Rhea" id="RHEA-COMP:10700"/>
        <dbReference type="ChEBI" id="CHEBI:15378"/>
        <dbReference type="ChEBI" id="CHEBI:29950"/>
        <dbReference type="ChEBI" id="CHEBI:33737"/>
        <dbReference type="ChEBI" id="CHEBI:33738"/>
        <dbReference type="ChEBI" id="CHEBI:50058"/>
        <dbReference type="EC" id="1.8.7.2"/>
    </reaction>
</comment>
<dbReference type="RefSeq" id="WP_353683680.1">
    <property type="nucleotide sequence ID" value="NZ_CP144373.1"/>
</dbReference>
<keyword evidence="9" id="KW-0411">Iron-sulfur</keyword>
<dbReference type="KEGG" id="taut:V4D30_07295"/>
<keyword evidence="6" id="KW-0479">Metal-binding</keyword>
<dbReference type="PANTHER" id="PTHR35113:SF1">
    <property type="entry name" value="FERREDOXIN-THIOREDOXIN REDUCTASE CATALYTIC CHAIN, CHLOROPLASTIC"/>
    <property type="match status" value="1"/>
</dbReference>
<dbReference type="SUPFAM" id="SSF57662">
    <property type="entry name" value="Ferredoxin thioredoxin reductase (FTR), catalytic beta chain"/>
    <property type="match status" value="1"/>
</dbReference>
<keyword evidence="8" id="KW-0408">Iron</keyword>
<dbReference type="InterPro" id="IPR036644">
    <property type="entry name" value="FTR_bsu_sf"/>
</dbReference>
<dbReference type="GO" id="GO:0016730">
    <property type="term" value="F:oxidoreductase activity, acting on iron-sulfur proteins as donors"/>
    <property type="evidence" value="ECO:0007669"/>
    <property type="project" value="InterPro"/>
</dbReference>
<proteinExistence type="inferred from homology"/>
<dbReference type="GO" id="GO:0046872">
    <property type="term" value="F:metal ion binding"/>
    <property type="evidence" value="ECO:0007669"/>
    <property type="project" value="UniProtKB-KW"/>
</dbReference>
<sequence>MRKASEKFWNLIPHMTPEKLYEILEKYARSRGWQLNKDKDFVFELLKGLIKNEERYGYRSCPCRLASGDKKTDADIICPCLYSVEDIKEYGRCYCGLYVTKEYNEGKIKSNVVPERRKK</sequence>
<evidence type="ECO:0000313" key="14">
    <source>
        <dbReference type="EMBL" id="XCH46141.1"/>
    </source>
</evidence>
<evidence type="ECO:0000256" key="5">
    <source>
        <dbReference type="ARBA" id="ARBA00022485"/>
    </source>
</evidence>
<dbReference type="GO" id="GO:0051539">
    <property type="term" value="F:4 iron, 4 sulfur cluster binding"/>
    <property type="evidence" value="ECO:0007669"/>
    <property type="project" value="UniProtKB-KW"/>
</dbReference>
<evidence type="ECO:0000256" key="10">
    <source>
        <dbReference type="ARBA" id="ARBA00023157"/>
    </source>
</evidence>
<gene>
    <name evidence="14" type="ORF">V4D30_07295</name>
</gene>
<evidence type="ECO:0000256" key="8">
    <source>
        <dbReference type="ARBA" id="ARBA00023004"/>
    </source>
</evidence>
<evidence type="ECO:0000256" key="6">
    <source>
        <dbReference type="ARBA" id="ARBA00022723"/>
    </source>
</evidence>
<evidence type="ECO:0000256" key="2">
    <source>
        <dbReference type="ARBA" id="ARBA00003945"/>
    </source>
</evidence>
<organism evidence="14">
    <name type="scientific">Thermodesulfovibrio autotrophicus</name>
    <dbReference type="NCBI Taxonomy" id="3118333"/>
    <lineage>
        <taxon>Bacteria</taxon>
        <taxon>Pseudomonadati</taxon>
        <taxon>Nitrospirota</taxon>
        <taxon>Thermodesulfovibrionia</taxon>
        <taxon>Thermodesulfovibrionales</taxon>
        <taxon>Thermodesulfovibrionaceae</taxon>
        <taxon>Thermodesulfovibrio</taxon>
    </lineage>
</organism>
<dbReference type="Pfam" id="PF02943">
    <property type="entry name" value="FeThRed_B"/>
    <property type="match status" value="1"/>
</dbReference>
<evidence type="ECO:0000256" key="11">
    <source>
        <dbReference type="ARBA" id="ARBA00026011"/>
    </source>
</evidence>
<evidence type="ECO:0000256" key="9">
    <source>
        <dbReference type="ARBA" id="ARBA00023014"/>
    </source>
</evidence>
<keyword evidence="5" id="KW-0004">4Fe-4S</keyword>
<evidence type="ECO:0000256" key="7">
    <source>
        <dbReference type="ARBA" id="ARBA00023002"/>
    </source>
</evidence>
<dbReference type="Gene3D" id="3.90.460.10">
    <property type="entry name" value="Ferredoxin thioredoxin reductase catalytic beta subunit"/>
    <property type="match status" value="1"/>
</dbReference>
<evidence type="ECO:0000256" key="12">
    <source>
        <dbReference type="ARBA" id="ARBA00030295"/>
    </source>
</evidence>
<dbReference type="EMBL" id="CP144373">
    <property type="protein sequence ID" value="XCH46141.1"/>
    <property type="molecule type" value="Genomic_DNA"/>
</dbReference>
<dbReference type="EC" id="1.8.7.2" evidence="4"/>
<keyword evidence="10" id="KW-1015">Disulfide bond</keyword>
<evidence type="ECO:0000256" key="3">
    <source>
        <dbReference type="ARBA" id="ARBA00007941"/>
    </source>
</evidence>
<evidence type="ECO:0000256" key="1">
    <source>
        <dbReference type="ARBA" id="ARBA00001966"/>
    </source>
</evidence>
<reference evidence="14" key="1">
    <citation type="submission" date="2024-01" db="EMBL/GenBank/DDBJ databases">
        <title>The first autotrophic representatives of the genus Thermodesulfovibrio.</title>
        <authorList>
            <person name="Maltseva A.I."/>
            <person name="Elcheninov A.G."/>
            <person name="Kublanov I.V."/>
            <person name="Lebedinsky A.V."/>
            <person name="Frolov E.N."/>
        </authorList>
    </citation>
    <scope>NUCLEOTIDE SEQUENCE</scope>
    <source>
        <strain evidence="14">3907-1M</strain>
    </source>
</reference>
<comment type="function">
    <text evidence="2">Catalytic subunit of the ferredoxin-thioredoxin reductase (FTR), which catalyzes the two-electron reduction of thioredoxins by the electrons provided by reduced ferredoxin.</text>
</comment>
<accession>A0AAU8GVP8</accession>